<name>A0A6G1ICU9_9PLEO</name>
<evidence type="ECO:0008006" key="3">
    <source>
        <dbReference type="Google" id="ProtNLM"/>
    </source>
</evidence>
<sequence>SCSLADVQQPTNTMTPPTADLTLALIARGKGTQNYTCADATATPAAFGAVANLFNASCTVASGNLGSISEETIGMHFFADGTTPEFDIIGLGETQAKKVESMAAPQPTNVPWLRLQAQEQGTTSPVKQIYRLNTVGGVAPADCAGQEANSVVTVSYEAEYWVY</sequence>
<dbReference type="AlphaFoldDB" id="A0A6G1ICU9"/>
<dbReference type="OrthoDB" id="1859733at2759"/>
<organism evidence="1 2">
    <name type="scientific">Lentithecium fluviatile CBS 122367</name>
    <dbReference type="NCBI Taxonomy" id="1168545"/>
    <lineage>
        <taxon>Eukaryota</taxon>
        <taxon>Fungi</taxon>
        <taxon>Dikarya</taxon>
        <taxon>Ascomycota</taxon>
        <taxon>Pezizomycotina</taxon>
        <taxon>Dothideomycetes</taxon>
        <taxon>Pleosporomycetidae</taxon>
        <taxon>Pleosporales</taxon>
        <taxon>Massarineae</taxon>
        <taxon>Lentitheciaceae</taxon>
        <taxon>Lentithecium</taxon>
    </lineage>
</organism>
<gene>
    <name evidence="1" type="ORF">K458DRAFT_245330</name>
</gene>
<accession>A0A6G1ICU9</accession>
<evidence type="ECO:0000313" key="2">
    <source>
        <dbReference type="Proteomes" id="UP000799291"/>
    </source>
</evidence>
<feature type="non-terminal residue" evidence="1">
    <location>
        <position position="163"/>
    </location>
</feature>
<dbReference type="PANTHER" id="PTHR35567:SF11">
    <property type="entry name" value="MALATE DEHYDROGENASE (AFU_ORTHOLOGUE AFUA_2G13800)"/>
    <property type="match status" value="1"/>
</dbReference>
<dbReference type="EMBL" id="MU005643">
    <property type="protein sequence ID" value="KAF2675955.1"/>
    <property type="molecule type" value="Genomic_DNA"/>
</dbReference>
<keyword evidence="2" id="KW-1185">Reference proteome</keyword>
<dbReference type="PANTHER" id="PTHR35567">
    <property type="entry name" value="MALATE DEHYDROGENASE (AFU_ORTHOLOGUE AFUA_2G13800)"/>
    <property type="match status" value="1"/>
</dbReference>
<protein>
    <recommendedName>
        <fullName evidence="3">Malate dehydrogenase</fullName>
    </recommendedName>
</protein>
<feature type="non-terminal residue" evidence="1">
    <location>
        <position position="1"/>
    </location>
</feature>
<reference evidence="1" key="1">
    <citation type="journal article" date="2020" name="Stud. Mycol.">
        <title>101 Dothideomycetes genomes: a test case for predicting lifestyles and emergence of pathogens.</title>
        <authorList>
            <person name="Haridas S."/>
            <person name="Albert R."/>
            <person name="Binder M."/>
            <person name="Bloem J."/>
            <person name="Labutti K."/>
            <person name="Salamov A."/>
            <person name="Andreopoulos B."/>
            <person name="Baker S."/>
            <person name="Barry K."/>
            <person name="Bills G."/>
            <person name="Bluhm B."/>
            <person name="Cannon C."/>
            <person name="Castanera R."/>
            <person name="Culley D."/>
            <person name="Daum C."/>
            <person name="Ezra D."/>
            <person name="Gonzalez J."/>
            <person name="Henrissat B."/>
            <person name="Kuo A."/>
            <person name="Liang C."/>
            <person name="Lipzen A."/>
            <person name="Lutzoni F."/>
            <person name="Magnuson J."/>
            <person name="Mondo S."/>
            <person name="Nolan M."/>
            <person name="Ohm R."/>
            <person name="Pangilinan J."/>
            <person name="Park H.-J."/>
            <person name="Ramirez L."/>
            <person name="Alfaro M."/>
            <person name="Sun H."/>
            <person name="Tritt A."/>
            <person name="Yoshinaga Y."/>
            <person name="Zwiers L.-H."/>
            <person name="Turgeon B."/>
            <person name="Goodwin S."/>
            <person name="Spatafora J."/>
            <person name="Crous P."/>
            <person name="Grigoriev I."/>
        </authorList>
    </citation>
    <scope>NUCLEOTIDE SEQUENCE</scope>
    <source>
        <strain evidence="1">CBS 122367</strain>
    </source>
</reference>
<evidence type="ECO:0000313" key="1">
    <source>
        <dbReference type="EMBL" id="KAF2675955.1"/>
    </source>
</evidence>
<proteinExistence type="predicted"/>
<dbReference type="Proteomes" id="UP000799291">
    <property type="component" value="Unassembled WGS sequence"/>
</dbReference>
<dbReference type="Pfam" id="PF11937">
    <property type="entry name" value="DUF3455"/>
    <property type="match status" value="1"/>
</dbReference>
<dbReference type="InterPro" id="IPR021851">
    <property type="entry name" value="DUF3455"/>
</dbReference>